<feature type="region of interest" description="Disordered" evidence="1">
    <location>
        <begin position="529"/>
        <end position="553"/>
    </location>
</feature>
<feature type="region of interest" description="Disordered" evidence="1">
    <location>
        <begin position="637"/>
        <end position="662"/>
    </location>
</feature>
<feature type="region of interest" description="Disordered" evidence="1">
    <location>
        <begin position="675"/>
        <end position="719"/>
    </location>
</feature>
<accession>A0A0F7SVU7</accession>
<name>A0A0F7SVU7_PHARH</name>
<dbReference type="EMBL" id="LN483166">
    <property type="protein sequence ID" value="CED84844.1"/>
    <property type="molecule type" value="Genomic_DNA"/>
</dbReference>
<feature type="region of interest" description="Disordered" evidence="1">
    <location>
        <begin position="341"/>
        <end position="375"/>
    </location>
</feature>
<dbReference type="AlphaFoldDB" id="A0A0F7SVU7"/>
<feature type="compositionally biased region" description="Low complexity" evidence="1">
    <location>
        <begin position="126"/>
        <end position="136"/>
    </location>
</feature>
<proteinExistence type="predicted"/>
<feature type="compositionally biased region" description="Basic and acidic residues" evidence="1">
    <location>
        <begin position="272"/>
        <end position="284"/>
    </location>
</feature>
<reference evidence="2" key="1">
    <citation type="submission" date="2014-08" db="EMBL/GenBank/DDBJ databases">
        <authorList>
            <person name="Sharma Rahul"/>
            <person name="Thines Marco"/>
        </authorList>
    </citation>
    <scope>NUCLEOTIDE SEQUENCE</scope>
</reference>
<organism evidence="2">
    <name type="scientific">Phaffia rhodozyma</name>
    <name type="common">Yeast</name>
    <name type="synonym">Xanthophyllomyces dendrorhous</name>
    <dbReference type="NCBI Taxonomy" id="264483"/>
    <lineage>
        <taxon>Eukaryota</taxon>
        <taxon>Fungi</taxon>
        <taxon>Dikarya</taxon>
        <taxon>Basidiomycota</taxon>
        <taxon>Agaricomycotina</taxon>
        <taxon>Tremellomycetes</taxon>
        <taxon>Cystofilobasidiales</taxon>
        <taxon>Mrakiaceae</taxon>
        <taxon>Phaffia</taxon>
    </lineage>
</organism>
<feature type="compositionally biased region" description="Basic and acidic residues" evidence="1">
    <location>
        <begin position="1"/>
        <end position="24"/>
    </location>
</feature>
<feature type="region of interest" description="Disordered" evidence="1">
    <location>
        <begin position="403"/>
        <end position="426"/>
    </location>
</feature>
<feature type="region of interest" description="Disordered" evidence="1">
    <location>
        <begin position="1"/>
        <end position="55"/>
    </location>
</feature>
<feature type="compositionally biased region" description="Basic and acidic residues" evidence="1">
    <location>
        <begin position="296"/>
        <end position="306"/>
    </location>
</feature>
<feature type="compositionally biased region" description="Low complexity" evidence="1">
    <location>
        <begin position="28"/>
        <end position="49"/>
    </location>
</feature>
<sequence>MPTKQTHDPSVARHFKDSGSRLEEPAYTSSTLSLISTTTPSSEETSKPTQRSMFDRFKLRRPVYLHLSSENPAEGLHMTRSNREGSILPYLNSQPQLEPPSSKYLRTFSPSHPPTIPLPPTPLSPSTPKESFDFSSIASPSSHMIENLDFLKRSLPGPSPSAPLPPIPISPLDSAIRSKSYTSSEPNALSCDPAGLPFPSNNANLPSALPLRRPSSTASLVSSTFRLSTLSFQSSTTSLPSSDGLVSSSMSTCSFSRQRYSGRSVVTNLAHSSEKTRDALDETSRAMSSTESDDNSCDKEEIHKSYESGSESDIDLNTSLSTFAMRSRIISPSSRLLIKKLRSSQSTESTSNFPRRPSLPFLHPKPSIQKQRASSISTSAEILSYEDGWMASDSEEEVMPIFNSSSKTQEPNKRDSLTLNGPGPAVKKRMPAMDLILSFPSPPAKPSASFQASEVPVPTFVRPESLSHSTSVTPADKTRGTRLGPRSLLAGPRSELYLPHDAQMTITGQLLSDEPISDGSLAADVTFGSPTTRSDVSRLSPLSFTGGGSTPTVGMQVLPPPMRMSDEDESVWGEVEVAFRTPQQPKMATSPVQSSFSEEDVFSRNDELPYSKFKETNNIMASSTEITSLTQEAASETGLAHQSHSVKMRSDASPNHPGRRIESSLIRTVPSNTLLKTPVRPMDSPFLSSLPTKQNITPEATINGGTSISSPPRISPHSNTVFARSPELSTASKALLSSKVVVPNLNSRIPIAGKVPSTSKLPRRMNPKPKSPPSSFKWSPS</sequence>
<feature type="compositionally biased region" description="Pro residues" evidence="1">
    <location>
        <begin position="111"/>
        <end position="125"/>
    </location>
</feature>
<feature type="region of interest" description="Disordered" evidence="1">
    <location>
        <begin position="462"/>
        <end position="488"/>
    </location>
</feature>
<protein>
    <submittedName>
        <fullName evidence="2">Uncharacterized protein</fullName>
    </submittedName>
</protein>
<feature type="region of interest" description="Disordered" evidence="1">
    <location>
        <begin position="268"/>
        <end position="312"/>
    </location>
</feature>
<feature type="region of interest" description="Disordered" evidence="1">
    <location>
        <begin position="92"/>
        <end position="136"/>
    </location>
</feature>
<feature type="region of interest" description="Disordered" evidence="1">
    <location>
        <begin position="750"/>
        <end position="781"/>
    </location>
</feature>
<feature type="compositionally biased region" description="Low complexity" evidence="1">
    <location>
        <begin position="707"/>
        <end position="718"/>
    </location>
</feature>
<evidence type="ECO:0000256" key="1">
    <source>
        <dbReference type="SAM" id="MobiDB-lite"/>
    </source>
</evidence>
<evidence type="ECO:0000313" key="2">
    <source>
        <dbReference type="EMBL" id="CED84844.1"/>
    </source>
</evidence>
<feature type="compositionally biased region" description="Polar residues" evidence="1">
    <location>
        <begin position="686"/>
        <end position="706"/>
    </location>
</feature>